<evidence type="ECO:0000256" key="1">
    <source>
        <dbReference type="ARBA" id="ARBA00004141"/>
    </source>
</evidence>
<dbReference type="SUPFAM" id="SSF50182">
    <property type="entry name" value="Sm-like ribonucleoproteins"/>
    <property type="match status" value="1"/>
</dbReference>
<feature type="transmembrane region" description="Helical" evidence="6">
    <location>
        <begin position="105"/>
        <end position="129"/>
    </location>
</feature>
<dbReference type="Proteomes" id="UP001500582">
    <property type="component" value="Unassembled WGS sequence"/>
</dbReference>
<dbReference type="PANTHER" id="PTHR30566:SF5">
    <property type="entry name" value="MECHANOSENSITIVE ION CHANNEL PROTEIN 1, MITOCHONDRIAL-RELATED"/>
    <property type="match status" value="1"/>
</dbReference>
<evidence type="ECO:0000256" key="4">
    <source>
        <dbReference type="ARBA" id="ARBA00022989"/>
    </source>
</evidence>
<evidence type="ECO:0000256" key="2">
    <source>
        <dbReference type="ARBA" id="ARBA00008017"/>
    </source>
</evidence>
<feature type="domain" description="Mechanosensitive ion channel MscS" evidence="7">
    <location>
        <begin position="155"/>
        <end position="230"/>
    </location>
</feature>
<dbReference type="SUPFAM" id="SSF82861">
    <property type="entry name" value="Mechanosensitive channel protein MscS (YggB), transmembrane region"/>
    <property type="match status" value="1"/>
</dbReference>
<feature type="transmembrane region" description="Helical" evidence="6">
    <location>
        <begin position="141"/>
        <end position="166"/>
    </location>
</feature>
<dbReference type="InterPro" id="IPR006685">
    <property type="entry name" value="MscS_channel_2nd"/>
</dbReference>
<accession>A0ABP8GCA7</accession>
<dbReference type="Gene3D" id="2.30.30.60">
    <property type="match status" value="1"/>
</dbReference>
<protein>
    <recommendedName>
        <fullName evidence="7">Mechanosensitive ion channel MscS domain-containing protein</fullName>
    </recommendedName>
</protein>
<keyword evidence="4 6" id="KW-1133">Transmembrane helix</keyword>
<dbReference type="InterPro" id="IPR011014">
    <property type="entry name" value="MscS_channel_TM-2"/>
</dbReference>
<dbReference type="Pfam" id="PF00924">
    <property type="entry name" value="MS_channel_2nd"/>
    <property type="match status" value="1"/>
</dbReference>
<dbReference type="PANTHER" id="PTHR30566">
    <property type="entry name" value="YNAI-RELATED MECHANOSENSITIVE ION CHANNEL"/>
    <property type="match status" value="1"/>
</dbReference>
<dbReference type="InterPro" id="IPR010920">
    <property type="entry name" value="LSM_dom_sf"/>
</dbReference>
<evidence type="ECO:0000313" key="9">
    <source>
        <dbReference type="Proteomes" id="UP001500582"/>
    </source>
</evidence>
<sequence>MIIFVNQSIVSKMEIKTQEATPEQKATIKKLHNEEVKKSKIGTYIIGAIICIAITFVIRLKIFDFIGSYHDLFEHLLFAGACSFAILIVSRFVQTQVAKAQLDKGLLYNLVQVTRLITYILIIFIFISFLNANWYTAAVSLGLISLLLGFALQTPIASLIGWFYIIMRGPFKVGDRIQVGSFNGDVVEINFLDTTLWEFAGNLMSSDLPSGRLIRFPNSLIFQNQVYNYSWQKLPLVWNEVSFYITFNSDLDWVEHTVRKACLEQLDAKTKESIPDMRDQISEGLVEDFEIKEFPFVNFRIHQNNWVEVLLIYIVNPKQSSQTRSKIVKAVIAEMLKEPSKVAFVSEGS</sequence>
<name>A0ABP8GCA7_9SPHI</name>
<evidence type="ECO:0000259" key="7">
    <source>
        <dbReference type="Pfam" id="PF00924"/>
    </source>
</evidence>
<feature type="transmembrane region" description="Helical" evidence="6">
    <location>
        <begin position="41"/>
        <end position="60"/>
    </location>
</feature>
<organism evidence="8 9">
    <name type="scientific">Mucilaginibacter gynuensis</name>
    <dbReference type="NCBI Taxonomy" id="1302236"/>
    <lineage>
        <taxon>Bacteria</taxon>
        <taxon>Pseudomonadati</taxon>
        <taxon>Bacteroidota</taxon>
        <taxon>Sphingobacteriia</taxon>
        <taxon>Sphingobacteriales</taxon>
        <taxon>Sphingobacteriaceae</taxon>
        <taxon>Mucilaginibacter</taxon>
    </lineage>
</organism>
<evidence type="ECO:0000256" key="5">
    <source>
        <dbReference type="ARBA" id="ARBA00023136"/>
    </source>
</evidence>
<keyword evidence="3 6" id="KW-0812">Transmembrane</keyword>
<evidence type="ECO:0000256" key="3">
    <source>
        <dbReference type="ARBA" id="ARBA00022692"/>
    </source>
</evidence>
<dbReference type="Gene3D" id="1.10.287.1260">
    <property type="match status" value="1"/>
</dbReference>
<reference evidence="9" key="1">
    <citation type="journal article" date="2019" name="Int. J. Syst. Evol. Microbiol.">
        <title>The Global Catalogue of Microorganisms (GCM) 10K type strain sequencing project: providing services to taxonomists for standard genome sequencing and annotation.</title>
        <authorList>
            <consortium name="The Broad Institute Genomics Platform"/>
            <consortium name="The Broad Institute Genome Sequencing Center for Infectious Disease"/>
            <person name="Wu L."/>
            <person name="Ma J."/>
        </authorList>
    </citation>
    <scope>NUCLEOTIDE SEQUENCE [LARGE SCALE GENOMIC DNA]</scope>
    <source>
        <strain evidence="9">JCM 17705</strain>
    </source>
</reference>
<feature type="transmembrane region" description="Helical" evidence="6">
    <location>
        <begin position="72"/>
        <end position="93"/>
    </location>
</feature>
<evidence type="ECO:0000256" key="6">
    <source>
        <dbReference type="SAM" id="Phobius"/>
    </source>
</evidence>
<dbReference type="EMBL" id="BAABFT010000004">
    <property type="protein sequence ID" value="GAA4321720.1"/>
    <property type="molecule type" value="Genomic_DNA"/>
</dbReference>
<keyword evidence="9" id="KW-1185">Reference proteome</keyword>
<dbReference type="InterPro" id="IPR023408">
    <property type="entry name" value="MscS_beta-dom_sf"/>
</dbReference>
<gene>
    <name evidence="8" type="ORF">GCM10023149_21700</name>
</gene>
<comment type="caution">
    <text evidence="8">The sequence shown here is derived from an EMBL/GenBank/DDBJ whole genome shotgun (WGS) entry which is preliminary data.</text>
</comment>
<keyword evidence="5 6" id="KW-0472">Membrane</keyword>
<comment type="subcellular location">
    <subcellularLocation>
        <location evidence="1">Membrane</location>
        <topology evidence="1">Multi-pass membrane protein</topology>
    </subcellularLocation>
</comment>
<evidence type="ECO:0000313" key="8">
    <source>
        <dbReference type="EMBL" id="GAA4321720.1"/>
    </source>
</evidence>
<comment type="similarity">
    <text evidence="2">Belongs to the MscS (TC 1.A.23) family.</text>
</comment>
<proteinExistence type="inferred from homology"/>